<reference evidence="1 2" key="1">
    <citation type="journal article" date="2022" name="Hortic Res">
        <title>A haplotype resolved chromosomal level avocado genome allows analysis of novel avocado genes.</title>
        <authorList>
            <person name="Nath O."/>
            <person name="Fletcher S.J."/>
            <person name="Hayward A."/>
            <person name="Shaw L.M."/>
            <person name="Masouleh A.K."/>
            <person name="Furtado A."/>
            <person name="Henry R.J."/>
            <person name="Mitter N."/>
        </authorList>
    </citation>
    <scope>NUCLEOTIDE SEQUENCE [LARGE SCALE GENOMIC DNA]</scope>
    <source>
        <strain evidence="2">cv. Hass</strain>
    </source>
</reference>
<dbReference type="EMBL" id="CM056811">
    <property type="protein sequence ID" value="KAJ8637542.1"/>
    <property type="molecule type" value="Genomic_DNA"/>
</dbReference>
<keyword evidence="2" id="KW-1185">Reference proteome</keyword>
<organism evidence="1 2">
    <name type="scientific">Persea americana</name>
    <name type="common">Avocado</name>
    <dbReference type="NCBI Taxonomy" id="3435"/>
    <lineage>
        <taxon>Eukaryota</taxon>
        <taxon>Viridiplantae</taxon>
        <taxon>Streptophyta</taxon>
        <taxon>Embryophyta</taxon>
        <taxon>Tracheophyta</taxon>
        <taxon>Spermatophyta</taxon>
        <taxon>Magnoliopsida</taxon>
        <taxon>Magnoliidae</taxon>
        <taxon>Laurales</taxon>
        <taxon>Lauraceae</taxon>
        <taxon>Persea</taxon>
    </lineage>
</organism>
<proteinExistence type="predicted"/>
<sequence>MRKKERQRVGKNEEGKIREFDGSKRVGNNFFRYWRTRIPLSGDDWSPATYKTLRQQPKALSSSCKTENPSPRPLCDSYSSSIGRPKLAETFSEMENLEGKILSR</sequence>
<evidence type="ECO:0000313" key="1">
    <source>
        <dbReference type="EMBL" id="KAJ8637542.1"/>
    </source>
</evidence>
<name>A0ACC2LVL7_PERAE</name>
<accession>A0ACC2LVL7</accession>
<protein>
    <submittedName>
        <fullName evidence="1">Uncharacterized protein</fullName>
    </submittedName>
</protein>
<comment type="caution">
    <text evidence="1">The sequence shown here is derived from an EMBL/GenBank/DDBJ whole genome shotgun (WGS) entry which is preliminary data.</text>
</comment>
<gene>
    <name evidence="1" type="ORF">MRB53_011809</name>
</gene>
<dbReference type="Proteomes" id="UP001234297">
    <property type="component" value="Chromosome 3"/>
</dbReference>
<evidence type="ECO:0000313" key="2">
    <source>
        <dbReference type="Proteomes" id="UP001234297"/>
    </source>
</evidence>